<dbReference type="AlphaFoldDB" id="A0A835WTU2"/>
<sequence length="620" mass="64019">MASAAFARKATFAVSRRSLLAAASVDDSECPATEPSTFCNNWFASCAAFSCSNGVVTIDLNGENCKQDSTFSWGACLKSDGTQCGTMSTCDGKSGSSQKGTYCQEYHVMSFAISEGTNSVGIQVHDGTFAGNGVNLCNATNPNKNGCFSGNSDGCKVCEHVYDTTGCFAKPPSPNPPSPAPPSPAPPSPAPPSPAPPSPAPPSPEPPSPAPPSPAPPSPAPPSPAPPSPAPPSPEPPSPAPPSPLPPSPAPPSPAPPLPNIAACTVPATCPTANMAAAGIPDLACSTCTPASVCFKETKDSKFTNPLTTNSLLTVTGCVAKPSGSFEYTNPDTGITSTVNYYPPLTTSTYNYFTAASTTVGAGKAITCYTDNTYAAVDKYVYIERMTTASDNYDCLDCLWFKVYTIQKPSNCRCTSDTAWAFPVKSTLQNGLTAAQLSATGEVALPLNDYPSGNVAWAAKQEDNSQAWGGYFHITPPLGATTTYTFDMCAGCAKNALGTKGFIMGKLSVVFTNNLDGQTSSYSFFEPAAGASTTSAVLQVYQSFVPPPSLTPGQFQKFTVLGNYPSLPFGYNTAWQVTKVNTGAIKVGTTTIANVPTTMGTTGVYIAVHMSVGGSFCAAP</sequence>
<protein>
    <submittedName>
        <fullName evidence="3">Uncharacterized protein</fullName>
    </submittedName>
</protein>
<evidence type="ECO:0000313" key="4">
    <source>
        <dbReference type="Proteomes" id="UP000613740"/>
    </source>
</evidence>
<feature type="region of interest" description="Disordered" evidence="2">
    <location>
        <begin position="171"/>
        <end position="254"/>
    </location>
</feature>
<dbReference type="PANTHER" id="PTHR13037:SF24">
    <property type="entry name" value="POLYCOMB PROTEIN PCL-RELATED"/>
    <property type="match status" value="1"/>
</dbReference>
<comment type="caution">
    <text evidence="3">The sequence shown here is derived from an EMBL/GenBank/DDBJ whole genome shotgun (WGS) entry which is preliminary data.</text>
</comment>
<dbReference type="PANTHER" id="PTHR13037">
    <property type="entry name" value="FORMIN"/>
    <property type="match status" value="1"/>
</dbReference>
<dbReference type="EMBL" id="JAEHOD010000002">
    <property type="protein sequence ID" value="KAG2454094.1"/>
    <property type="molecule type" value="Genomic_DNA"/>
</dbReference>
<evidence type="ECO:0000256" key="1">
    <source>
        <dbReference type="ARBA" id="ARBA00022581"/>
    </source>
</evidence>
<evidence type="ECO:0000313" key="3">
    <source>
        <dbReference type="EMBL" id="KAG2454094.1"/>
    </source>
</evidence>
<keyword evidence="4" id="KW-1185">Reference proteome</keyword>
<organism evidence="3 4">
    <name type="scientific">Chlamydomonas schloesseri</name>
    <dbReference type="NCBI Taxonomy" id="2026947"/>
    <lineage>
        <taxon>Eukaryota</taxon>
        <taxon>Viridiplantae</taxon>
        <taxon>Chlorophyta</taxon>
        <taxon>core chlorophytes</taxon>
        <taxon>Chlorophyceae</taxon>
        <taxon>CS clade</taxon>
        <taxon>Chlamydomonadales</taxon>
        <taxon>Chlamydomonadaceae</taxon>
        <taxon>Chlamydomonas</taxon>
    </lineage>
</organism>
<keyword evidence="1" id="KW-0945">Host-virus interaction</keyword>
<gene>
    <name evidence="3" type="ORF">HYH02_001133</name>
</gene>
<proteinExistence type="predicted"/>
<accession>A0A835WTU2</accession>
<name>A0A835WTU2_9CHLO</name>
<reference evidence="3" key="1">
    <citation type="journal article" date="2020" name="bioRxiv">
        <title>Comparative genomics of Chlamydomonas.</title>
        <authorList>
            <person name="Craig R.J."/>
            <person name="Hasan A.R."/>
            <person name="Ness R.W."/>
            <person name="Keightley P.D."/>
        </authorList>
    </citation>
    <scope>NUCLEOTIDE SEQUENCE</scope>
    <source>
        <strain evidence="3">CCAP 11/173</strain>
    </source>
</reference>
<evidence type="ECO:0000256" key="2">
    <source>
        <dbReference type="SAM" id="MobiDB-lite"/>
    </source>
</evidence>
<dbReference type="Proteomes" id="UP000613740">
    <property type="component" value="Unassembled WGS sequence"/>
</dbReference>
<dbReference type="OrthoDB" id="543833at2759"/>